<name>A0A5C6ACF5_9BACT</name>
<feature type="domain" description="BPL/LPL catalytic" evidence="1">
    <location>
        <begin position="25"/>
        <end position="201"/>
    </location>
</feature>
<gene>
    <name evidence="2" type="primary">lplA</name>
    <name evidence="2" type="ORF">Pla108_25250</name>
</gene>
<dbReference type="EC" id="6.3.1.20" evidence="2"/>
<comment type="caution">
    <text evidence="2">The sequence shown here is derived from an EMBL/GenBank/DDBJ whole genome shotgun (WGS) entry which is preliminary data.</text>
</comment>
<dbReference type="CDD" id="cd16443">
    <property type="entry name" value="LplA"/>
    <property type="match status" value="1"/>
</dbReference>
<dbReference type="EMBL" id="SJPR01000003">
    <property type="protein sequence ID" value="TWT96751.1"/>
    <property type="molecule type" value="Genomic_DNA"/>
</dbReference>
<evidence type="ECO:0000313" key="3">
    <source>
        <dbReference type="Proteomes" id="UP000317421"/>
    </source>
</evidence>
<organism evidence="2 3">
    <name type="scientific">Botrimarina colliarenosi</name>
    <dbReference type="NCBI Taxonomy" id="2528001"/>
    <lineage>
        <taxon>Bacteria</taxon>
        <taxon>Pseudomonadati</taxon>
        <taxon>Planctomycetota</taxon>
        <taxon>Planctomycetia</taxon>
        <taxon>Pirellulales</taxon>
        <taxon>Lacipirellulaceae</taxon>
        <taxon>Botrimarina</taxon>
    </lineage>
</organism>
<dbReference type="Gene3D" id="3.30.930.10">
    <property type="entry name" value="Bira Bifunctional Protein, Domain 2"/>
    <property type="match status" value="1"/>
</dbReference>
<dbReference type="InterPro" id="IPR050664">
    <property type="entry name" value="Octanoyltrans_LipM/LipL"/>
</dbReference>
<dbReference type="SUPFAM" id="SSF55681">
    <property type="entry name" value="Class II aaRS and biotin synthetases"/>
    <property type="match status" value="1"/>
</dbReference>
<dbReference type="InterPro" id="IPR004143">
    <property type="entry name" value="BPL_LPL_catalytic"/>
</dbReference>
<dbReference type="AlphaFoldDB" id="A0A5C6ACF5"/>
<proteinExistence type="predicted"/>
<accession>A0A5C6ACF5</accession>
<dbReference type="PANTHER" id="PTHR43679:SF2">
    <property type="entry name" value="OCTANOYL-[GCVH]:PROTEIN N-OCTANOYLTRANSFERASE"/>
    <property type="match status" value="1"/>
</dbReference>
<dbReference type="InterPro" id="IPR045864">
    <property type="entry name" value="aa-tRNA-synth_II/BPL/LPL"/>
</dbReference>
<sequence>MRLFDVTMPTPAENLALDEALLFDASGEEALRLWESPTWMVVLGRSSRHAEEAHAEACRDAGVPILRRVSGGATILTGPGCLMYAVVLDLTKRPELLDLTKAHRFVLGQMVEALRPLDASVSIAGTSDLAVKRPDGLRKFSGNSVRRVRSRLLYHGTLLYDFDLPRVGRLLRTPPRQPDYRERRGHEAFLTNLAVERSALVEEVGTGWSASPATLTTEVVEAANGLVADKYAQPGWNELR</sequence>
<dbReference type="Pfam" id="PF21948">
    <property type="entry name" value="LplA-B_cat"/>
    <property type="match status" value="1"/>
</dbReference>
<evidence type="ECO:0000313" key="2">
    <source>
        <dbReference type="EMBL" id="TWT96751.1"/>
    </source>
</evidence>
<keyword evidence="3" id="KW-1185">Reference proteome</keyword>
<protein>
    <submittedName>
        <fullName evidence="2">Putative lipoate-protein ligase A</fullName>
        <ecNumber evidence="2">6.3.1.20</ecNumber>
    </submittedName>
</protein>
<evidence type="ECO:0000259" key="1">
    <source>
        <dbReference type="PROSITE" id="PS51733"/>
    </source>
</evidence>
<dbReference type="GO" id="GO:0016979">
    <property type="term" value="F:lipoate-protein ligase activity"/>
    <property type="evidence" value="ECO:0007669"/>
    <property type="project" value="UniProtKB-EC"/>
</dbReference>
<dbReference type="PANTHER" id="PTHR43679">
    <property type="entry name" value="OCTANOYLTRANSFERASE LIPM-RELATED"/>
    <property type="match status" value="1"/>
</dbReference>
<dbReference type="Proteomes" id="UP000317421">
    <property type="component" value="Unassembled WGS sequence"/>
</dbReference>
<keyword evidence="2" id="KW-0436">Ligase</keyword>
<reference evidence="2 3" key="1">
    <citation type="submission" date="2019-02" db="EMBL/GenBank/DDBJ databases">
        <title>Deep-cultivation of Planctomycetes and their phenomic and genomic characterization uncovers novel biology.</title>
        <authorList>
            <person name="Wiegand S."/>
            <person name="Jogler M."/>
            <person name="Boedeker C."/>
            <person name="Pinto D."/>
            <person name="Vollmers J."/>
            <person name="Rivas-Marin E."/>
            <person name="Kohn T."/>
            <person name="Peeters S.H."/>
            <person name="Heuer A."/>
            <person name="Rast P."/>
            <person name="Oberbeckmann S."/>
            <person name="Bunk B."/>
            <person name="Jeske O."/>
            <person name="Meyerdierks A."/>
            <person name="Storesund J.E."/>
            <person name="Kallscheuer N."/>
            <person name="Luecker S."/>
            <person name="Lage O.M."/>
            <person name="Pohl T."/>
            <person name="Merkel B.J."/>
            <person name="Hornburger P."/>
            <person name="Mueller R.-W."/>
            <person name="Bruemmer F."/>
            <person name="Labrenz M."/>
            <person name="Spormann A.M."/>
            <person name="Op Den Camp H."/>
            <person name="Overmann J."/>
            <person name="Amann R."/>
            <person name="Jetten M.S.M."/>
            <person name="Mascher T."/>
            <person name="Medema M.H."/>
            <person name="Devos D.P."/>
            <person name="Kaster A.-K."/>
            <person name="Ovreas L."/>
            <person name="Rohde M."/>
            <person name="Galperin M.Y."/>
            <person name="Jogler C."/>
        </authorList>
    </citation>
    <scope>NUCLEOTIDE SEQUENCE [LARGE SCALE GENOMIC DNA]</scope>
    <source>
        <strain evidence="2 3">Pla108</strain>
    </source>
</reference>
<dbReference type="RefSeq" id="WP_146445258.1">
    <property type="nucleotide sequence ID" value="NZ_SJPR01000003.1"/>
</dbReference>
<dbReference type="PROSITE" id="PS51733">
    <property type="entry name" value="BPL_LPL_CATALYTIC"/>
    <property type="match status" value="1"/>
</dbReference>
<dbReference type="OrthoDB" id="9788148at2"/>